<name>A0A9X3LDD3_9BACL</name>
<proteinExistence type="predicted"/>
<dbReference type="AlphaFoldDB" id="A0A9X3LDD3"/>
<reference evidence="1" key="1">
    <citation type="submission" date="2022-05" db="EMBL/GenBank/DDBJ databases">
        <authorList>
            <person name="Colautti A."/>
            <person name="Iacumin L."/>
        </authorList>
    </citation>
    <scope>NUCLEOTIDE SEQUENCE</scope>
    <source>
        <strain evidence="1">SK 55</strain>
    </source>
</reference>
<comment type="caution">
    <text evidence="1">The sequence shown here is derived from an EMBL/GenBank/DDBJ whole genome shotgun (WGS) entry which is preliminary data.</text>
</comment>
<dbReference type="RefSeq" id="WP_269925054.1">
    <property type="nucleotide sequence ID" value="NZ_JAMKBJ010000001.1"/>
</dbReference>
<sequence length="281" mass="32552">MGYEELKELYGSYEIPREIHQLFQLEEEFAGKGLSLGQIGFQPINQFHPYAITPPDLIAFASTGGDGIHFGFLTDFHSVPDLNEAPIVCVTPTNDQPIRYMARNIREFLDLAFSIVYVEMLETIWTFENEQQVQELATEFGKDTPRKWKKDRERILTRCREVFGTKKVDVVSYLHEVKKERTASKRMSTLDGLGVGDRNFETTSGKSFTFSEERKCDEKEMKRMRLFLSQADELEKLAFIRDANYWYIVTSGYDEAVWELLQELLTSMGLNVEAEFVAERC</sequence>
<dbReference type="EMBL" id="JAMKBJ010000001">
    <property type="protein sequence ID" value="MCZ8535955.1"/>
    <property type="molecule type" value="Genomic_DNA"/>
</dbReference>
<evidence type="ECO:0000313" key="2">
    <source>
        <dbReference type="Proteomes" id="UP001152173"/>
    </source>
</evidence>
<gene>
    <name evidence="1" type="ORF">M9R32_01965</name>
</gene>
<evidence type="ECO:0000313" key="1">
    <source>
        <dbReference type="EMBL" id="MCZ8535955.1"/>
    </source>
</evidence>
<accession>A0A9X3LDD3</accession>
<protein>
    <submittedName>
        <fullName evidence="1">Uncharacterized protein</fullName>
    </submittedName>
</protein>
<dbReference type="Proteomes" id="UP001152173">
    <property type="component" value="Unassembled WGS sequence"/>
</dbReference>
<organism evidence="1 2">
    <name type="scientific">Paenisporosarcina quisquiliarum</name>
    <dbReference type="NCBI Taxonomy" id="365346"/>
    <lineage>
        <taxon>Bacteria</taxon>
        <taxon>Bacillati</taxon>
        <taxon>Bacillota</taxon>
        <taxon>Bacilli</taxon>
        <taxon>Bacillales</taxon>
        <taxon>Caryophanaceae</taxon>
        <taxon>Paenisporosarcina</taxon>
    </lineage>
</organism>
<keyword evidence="2" id="KW-1185">Reference proteome</keyword>